<organism evidence="2 3">
    <name type="scientific">Hymenobacter gelipurpurascens</name>
    <dbReference type="NCBI Taxonomy" id="89968"/>
    <lineage>
        <taxon>Bacteria</taxon>
        <taxon>Pseudomonadati</taxon>
        <taxon>Bacteroidota</taxon>
        <taxon>Cytophagia</taxon>
        <taxon>Cytophagales</taxon>
        <taxon>Hymenobacteraceae</taxon>
        <taxon>Hymenobacter</taxon>
    </lineage>
</organism>
<keyword evidence="1" id="KW-0472">Membrane</keyword>
<name>A0A212UAG7_9BACT</name>
<gene>
    <name evidence="2" type="ORF">SAMN06265337_2773</name>
</gene>
<dbReference type="InterPro" id="IPR025695">
    <property type="entry name" value="DoxX-like"/>
</dbReference>
<accession>A0A212UAG7</accession>
<evidence type="ECO:0000256" key="1">
    <source>
        <dbReference type="SAM" id="Phobius"/>
    </source>
</evidence>
<evidence type="ECO:0000313" key="3">
    <source>
        <dbReference type="Proteomes" id="UP000198131"/>
    </source>
</evidence>
<feature type="transmembrane region" description="Helical" evidence="1">
    <location>
        <begin position="107"/>
        <end position="124"/>
    </location>
</feature>
<dbReference type="EMBL" id="FYEW01000002">
    <property type="protein sequence ID" value="SNC75235.1"/>
    <property type="molecule type" value="Genomic_DNA"/>
</dbReference>
<dbReference type="Proteomes" id="UP000198131">
    <property type="component" value="Unassembled WGS sequence"/>
</dbReference>
<evidence type="ECO:0000313" key="2">
    <source>
        <dbReference type="EMBL" id="SNC75235.1"/>
    </source>
</evidence>
<feature type="transmembrane region" description="Helical" evidence="1">
    <location>
        <begin position="76"/>
        <end position="95"/>
    </location>
</feature>
<feature type="transmembrane region" description="Helical" evidence="1">
    <location>
        <begin position="49"/>
        <end position="69"/>
    </location>
</feature>
<dbReference type="Pfam" id="PF13781">
    <property type="entry name" value="DoxX_3"/>
    <property type="match status" value="1"/>
</dbReference>
<reference evidence="3" key="1">
    <citation type="submission" date="2017-06" db="EMBL/GenBank/DDBJ databases">
        <authorList>
            <person name="Varghese N."/>
            <person name="Submissions S."/>
        </authorList>
    </citation>
    <scope>NUCLEOTIDE SEQUENCE [LARGE SCALE GENOMIC DNA]</scope>
    <source>
        <strain evidence="3">DSM 11116</strain>
    </source>
</reference>
<proteinExistence type="predicted"/>
<feature type="transmembrane region" description="Helical" evidence="1">
    <location>
        <begin position="12"/>
        <end position="29"/>
    </location>
</feature>
<protein>
    <submittedName>
        <fullName evidence="2">DoxX-like family protein</fullName>
    </submittedName>
</protein>
<sequence length="127" mass="13670">MRLALTQRLMRLVLGLCWIYQGVVPKLLFPDTGELRMVQSLGFSPAATHHVALAVGIGEILFGLLFWVLPRGGLQVAYWLNIVGLLGLGIGVLVSQPAVFSAPFNPFSLNLSMMALAAVGLLTIPDE</sequence>
<keyword evidence="1" id="KW-1133">Transmembrane helix</keyword>
<dbReference type="AlphaFoldDB" id="A0A212UAG7"/>
<keyword evidence="1" id="KW-0812">Transmembrane</keyword>
<keyword evidence="3" id="KW-1185">Reference proteome</keyword>